<gene>
    <name evidence="1" type="ORF">BN1086_00313</name>
</gene>
<reference evidence="1" key="1">
    <citation type="submission" date="2014-06" db="EMBL/GenBank/DDBJ databases">
        <authorList>
            <person name="Urmite Genomes Urmite Genomes"/>
        </authorList>
    </citation>
    <scope>NUCLEOTIDE SEQUENCE</scope>
</reference>
<protein>
    <submittedName>
        <fullName evidence="1">Uncharacterized protein</fullName>
    </submittedName>
</protein>
<sequence>MPQAVCCLMALTLITIHIDIKKGRTGRPHWQSEWFLKIKYIHQILAFAFVELNFLTC</sequence>
<organism evidence="1">
    <name type="scientific">Citrobacter koseri</name>
    <name type="common">Citrobacter diversus</name>
    <dbReference type="NCBI Taxonomy" id="545"/>
    <lineage>
        <taxon>Bacteria</taxon>
        <taxon>Pseudomonadati</taxon>
        <taxon>Pseudomonadota</taxon>
        <taxon>Gammaproteobacteria</taxon>
        <taxon>Enterobacterales</taxon>
        <taxon>Enterobacteriaceae</taxon>
        <taxon>Citrobacter</taxon>
    </lineage>
</organism>
<dbReference type="AlphaFoldDB" id="A0A078LAW1"/>
<proteinExistence type="predicted"/>
<name>A0A078LAW1_CITKO</name>
<evidence type="ECO:0000313" key="1">
    <source>
        <dbReference type="EMBL" id="CDZ82241.1"/>
    </source>
</evidence>
<accession>A0A078LAW1</accession>
<dbReference type="EMBL" id="LK931336">
    <property type="protein sequence ID" value="CDZ82241.1"/>
    <property type="molecule type" value="Genomic_DNA"/>
</dbReference>